<evidence type="ECO:0000256" key="1">
    <source>
        <dbReference type="SAM" id="MobiDB-lite"/>
    </source>
</evidence>
<dbReference type="EMBL" id="OZ021739">
    <property type="protein sequence ID" value="CAK9323230.1"/>
    <property type="molecule type" value="Genomic_DNA"/>
</dbReference>
<dbReference type="PANTHER" id="PTHR35304:SF1">
    <property type="entry name" value="OS05G0120300 PROTEIN"/>
    <property type="match status" value="1"/>
</dbReference>
<feature type="compositionally biased region" description="Basic residues" evidence="1">
    <location>
        <begin position="91"/>
        <end position="106"/>
    </location>
</feature>
<keyword evidence="3" id="KW-1185">Reference proteome</keyword>
<evidence type="ECO:0000313" key="3">
    <source>
        <dbReference type="Proteomes" id="UP001642487"/>
    </source>
</evidence>
<protein>
    <submittedName>
        <fullName evidence="2">Uncharacterized protein</fullName>
    </submittedName>
</protein>
<reference evidence="2 3" key="1">
    <citation type="submission" date="2024-03" db="EMBL/GenBank/DDBJ databases">
        <authorList>
            <person name="Gkanogiannis A."/>
            <person name="Becerra Lopez-Lavalle L."/>
        </authorList>
    </citation>
    <scope>NUCLEOTIDE SEQUENCE [LARGE SCALE GENOMIC DNA]</scope>
</reference>
<name>A0ABP0YUE6_9ROSI</name>
<dbReference type="Proteomes" id="UP001642487">
    <property type="component" value="Chromosome 5"/>
</dbReference>
<dbReference type="PANTHER" id="PTHR35304">
    <property type="entry name" value="OS05G0120300 PROTEIN-RELATED"/>
    <property type="match status" value="1"/>
</dbReference>
<organism evidence="2 3">
    <name type="scientific">Citrullus colocynthis</name>
    <name type="common">colocynth</name>
    <dbReference type="NCBI Taxonomy" id="252529"/>
    <lineage>
        <taxon>Eukaryota</taxon>
        <taxon>Viridiplantae</taxon>
        <taxon>Streptophyta</taxon>
        <taxon>Embryophyta</taxon>
        <taxon>Tracheophyta</taxon>
        <taxon>Spermatophyta</taxon>
        <taxon>Magnoliopsida</taxon>
        <taxon>eudicotyledons</taxon>
        <taxon>Gunneridae</taxon>
        <taxon>Pentapetalae</taxon>
        <taxon>rosids</taxon>
        <taxon>fabids</taxon>
        <taxon>Cucurbitales</taxon>
        <taxon>Cucurbitaceae</taxon>
        <taxon>Benincaseae</taxon>
        <taxon>Citrullus</taxon>
    </lineage>
</organism>
<proteinExistence type="predicted"/>
<sequence length="154" mass="17767">MTAVCTTKYCISTAGNSRPPRSAYINLYNWTDSDNEIVKSAIPRARRGVSVVDGVSCRQMYLRSYKFSTKKESVPEKTRRCLGKVKEKLGQRKRRRSGEKRNLNRNRKRKKKCLIWKKMKEFSCSFILFGIFRRILSCAASIDVVEQSSGRNGN</sequence>
<accession>A0ABP0YUE6</accession>
<evidence type="ECO:0000313" key="2">
    <source>
        <dbReference type="EMBL" id="CAK9323230.1"/>
    </source>
</evidence>
<gene>
    <name evidence="2" type="ORF">CITCOLO1_LOCUS15405</name>
</gene>
<feature type="region of interest" description="Disordered" evidence="1">
    <location>
        <begin position="85"/>
        <end position="106"/>
    </location>
</feature>